<keyword evidence="14" id="KW-1185">Reference proteome</keyword>
<dbReference type="PANTHER" id="PTHR16515">
    <property type="entry name" value="PR DOMAIN ZINC FINGER PROTEIN"/>
    <property type="match status" value="1"/>
</dbReference>
<evidence type="ECO:0000313" key="14">
    <source>
        <dbReference type="Proteomes" id="UP000007110"/>
    </source>
</evidence>
<dbReference type="FunFam" id="3.30.160.60:FF:004336">
    <property type="match status" value="1"/>
</dbReference>
<dbReference type="SMART" id="SM00355">
    <property type="entry name" value="ZnF_C2H2"/>
    <property type="match status" value="10"/>
</dbReference>
<feature type="domain" description="C2H2-type" evidence="12">
    <location>
        <begin position="267"/>
        <end position="295"/>
    </location>
</feature>
<dbReference type="PANTHER" id="PTHR16515:SF66">
    <property type="entry name" value="C2H2-TYPE DOMAIN-CONTAINING PROTEIN"/>
    <property type="match status" value="1"/>
</dbReference>
<feature type="domain" description="C2H2-type" evidence="12">
    <location>
        <begin position="211"/>
        <end position="238"/>
    </location>
</feature>
<dbReference type="OMA" id="CDERCAD"/>
<feature type="compositionally biased region" description="Polar residues" evidence="11">
    <location>
        <begin position="506"/>
        <end position="533"/>
    </location>
</feature>
<evidence type="ECO:0000256" key="5">
    <source>
        <dbReference type="ARBA" id="ARBA00022833"/>
    </source>
</evidence>
<dbReference type="OrthoDB" id="654211at2759"/>
<keyword evidence="9" id="KW-0539">Nucleus</keyword>
<keyword evidence="2" id="KW-0479">Metal-binding</keyword>
<feature type="region of interest" description="Disordered" evidence="11">
    <location>
        <begin position="489"/>
        <end position="547"/>
    </location>
</feature>
<keyword evidence="7" id="KW-0238">DNA-binding</keyword>
<organism evidence="13 14">
    <name type="scientific">Strongylocentrotus purpuratus</name>
    <name type="common">Purple sea urchin</name>
    <dbReference type="NCBI Taxonomy" id="7668"/>
    <lineage>
        <taxon>Eukaryota</taxon>
        <taxon>Metazoa</taxon>
        <taxon>Echinodermata</taxon>
        <taxon>Eleutherozoa</taxon>
        <taxon>Echinozoa</taxon>
        <taxon>Echinoidea</taxon>
        <taxon>Euechinoidea</taxon>
        <taxon>Echinacea</taxon>
        <taxon>Camarodonta</taxon>
        <taxon>Echinidea</taxon>
        <taxon>Strongylocentrotidae</taxon>
        <taxon>Strongylocentrotus</taxon>
    </lineage>
</organism>
<evidence type="ECO:0000259" key="12">
    <source>
        <dbReference type="PROSITE" id="PS50157"/>
    </source>
</evidence>
<evidence type="ECO:0000256" key="11">
    <source>
        <dbReference type="SAM" id="MobiDB-lite"/>
    </source>
</evidence>
<evidence type="ECO:0000256" key="1">
    <source>
        <dbReference type="ARBA" id="ARBA00004123"/>
    </source>
</evidence>
<feature type="domain" description="C2H2-type" evidence="12">
    <location>
        <begin position="239"/>
        <end position="266"/>
    </location>
</feature>
<evidence type="ECO:0000256" key="10">
    <source>
        <dbReference type="PROSITE-ProRule" id="PRU00042"/>
    </source>
</evidence>
<reference evidence="14" key="1">
    <citation type="submission" date="2015-02" db="EMBL/GenBank/DDBJ databases">
        <title>Genome sequencing for Strongylocentrotus purpuratus.</title>
        <authorList>
            <person name="Murali S."/>
            <person name="Liu Y."/>
            <person name="Vee V."/>
            <person name="English A."/>
            <person name="Wang M."/>
            <person name="Skinner E."/>
            <person name="Han Y."/>
            <person name="Muzny D.M."/>
            <person name="Worley K.C."/>
            <person name="Gibbs R.A."/>
        </authorList>
    </citation>
    <scope>NUCLEOTIDE SEQUENCE</scope>
</reference>
<keyword evidence="6" id="KW-0805">Transcription regulation</keyword>
<evidence type="ECO:0000256" key="3">
    <source>
        <dbReference type="ARBA" id="ARBA00022737"/>
    </source>
</evidence>
<dbReference type="GO" id="GO:0005634">
    <property type="term" value="C:nucleus"/>
    <property type="evidence" value="ECO:0000318"/>
    <property type="project" value="GO_Central"/>
</dbReference>
<dbReference type="PROSITE" id="PS00028">
    <property type="entry name" value="ZINC_FINGER_C2H2_1"/>
    <property type="match status" value="5"/>
</dbReference>
<evidence type="ECO:0000256" key="2">
    <source>
        <dbReference type="ARBA" id="ARBA00022723"/>
    </source>
</evidence>
<dbReference type="RefSeq" id="XP_011673624.2">
    <property type="nucleotide sequence ID" value="XM_011675322.2"/>
</dbReference>
<dbReference type="GO" id="GO:0008270">
    <property type="term" value="F:zinc ion binding"/>
    <property type="evidence" value="ECO:0007669"/>
    <property type="project" value="UniProtKB-KW"/>
</dbReference>
<keyword evidence="5" id="KW-0862">Zinc</keyword>
<evidence type="ECO:0000256" key="6">
    <source>
        <dbReference type="ARBA" id="ARBA00023015"/>
    </source>
</evidence>
<dbReference type="FunFam" id="3.30.160.60:FF:000630">
    <property type="entry name" value="Zinc finger protein 180"/>
    <property type="match status" value="1"/>
</dbReference>
<evidence type="ECO:0000313" key="13">
    <source>
        <dbReference type="EnsemblMetazoa" id="XP_011673624"/>
    </source>
</evidence>
<feature type="compositionally biased region" description="Polar residues" evidence="11">
    <location>
        <begin position="45"/>
        <end position="84"/>
    </location>
</feature>
<proteinExistence type="predicted"/>
<sequence length="850" mass="93559">MDKHICGACGSDSSTIEDFIRHKRSECKWVPTTTQVVKTIGLNLSTPTRSQADSTQGQTRQHQRVTSTTPVETSSDILEGSPSTEPEETGRKKKSRKRSAEAPPRGAPRKNPGEKRKPKQYVKQFKCDFELCKFVTAHQKDLHRHRRIHTGEKPFKCQFCEKRFSRDDKRKIHERAHTKEKPFACELCTYRCADGGSFKKHMRVHSGDRPYQCQLCSYASRNSSQLVVHLRRHTGDSPFHCQQCDAKFKTNTDLKRHTLIHTESKPFGCDQCSYRSHFKCNLKSHIQTNHRGEVKYKCDKCQFQCRTRKQMDNHASCDHSASSKTKTSMEPSENNKQKNYRKMFLCEYCPYHAKHNITLLMHTKKKHPDEGKAVETSNMKTPTKNRMAKAPSKSKKASRKNVRSSKPAIPVFDGKKPWSCEDCDASFVREDSYRSHRRQHEQLQENEGTEHQVLQNTPRALEKGCDERCADSSNLDDAIVITVDKNSQPVTMDLGGSEHCHPRITENVSSRNSASQLDDQSTESYPSTNGTHVSGSSSASSMGTFSIPDPLSTGAEVCISGDTSLTISATGHDNPADNAINVLPESSEPRVATCQGKLITMMPVNMNRTSSELSAHVLSSGIIVAQDCDTYVQEIGDDGQLQQSEAIQTQTLGYGTSNIPVLVSTMSHSPTAAISSSSSPCQTVFINAMKASQNENNVVDNVGLSIPQPPNATYVSLSNIGIRGVKTVPVICANQPQTVQPALATGTVQQVAHKHQQPQILAGAEQNCFGTVNIATNNNAVTVNPASLTVTNLGVSLSSSVTGSQPPGQIAMHTSSLPTRTFILNGRELSQAGPAMGVTSGAIILPKVPQ</sequence>
<dbReference type="Pfam" id="PF00096">
    <property type="entry name" value="zf-C2H2"/>
    <property type="match status" value="3"/>
</dbReference>
<keyword evidence="8" id="KW-0804">Transcription</keyword>
<dbReference type="FunFam" id="3.30.160.60:FF:000255">
    <property type="entry name" value="Zinc finger and AT-hook domain containing"/>
    <property type="match status" value="1"/>
</dbReference>
<dbReference type="Gene3D" id="3.30.160.60">
    <property type="entry name" value="Classic Zinc Finger"/>
    <property type="match status" value="7"/>
</dbReference>
<evidence type="ECO:0000256" key="4">
    <source>
        <dbReference type="ARBA" id="ARBA00022771"/>
    </source>
</evidence>
<dbReference type="FunFam" id="3.30.160.60:FF:002764">
    <property type="entry name" value="GG18288"/>
    <property type="match status" value="1"/>
</dbReference>
<accession>A0A7M7HJK6</accession>
<feature type="region of interest" description="Disordered" evidence="11">
    <location>
        <begin position="365"/>
        <end position="410"/>
    </location>
</feature>
<name>A0A7M7HJK6_STRPU</name>
<keyword evidence="4 10" id="KW-0863">Zinc-finger</keyword>
<evidence type="ECO:0000256" key="9">
    <source>
        <dbReference type="ARBA" id="ARBA00023242"/>
    </source>
</evidence>
<dbReference type="InterPro" id="IPR050331">
    <property type="entry name" value="Zinc_finger"/>
</dbReference>
<feature type="domain" description="C2H2-type" evidence="12">
    <location>
        <begin position="125"/>
        <end position="154"/>
    </location>
</feature>
<comment type="subcellular location">
    <subcellularLocation>
        <location evidence="1">Nucleus</location>
    </subcellularLocation>
</comment>
<dbReference type="Proteomes" id="UP000007110">
    <property type="component" value="Unassembled WGS sequence"/>
</dbReference>
<evidence type="ECO:0000256" key="7">
    <source>
        <dbReference type="ARBA" id="ARBA00023125"/>
    </source>
</evidence>
<protein>
    <recommendedName>
        <fullName evidence="12">C2H2-type domain-containing protein</fullName>
    </recommendedName>
</protein>
<dbReference type="InterPro" id="IPR036236">
    <property type="entry name" value="Znf_C2H2_sf"/>
</dbReference>
<dbReference type="InterPro" id="IPR013087">
    <property type="entry name" value="Znf_C2H2_type"/>
</dbReference>
<feature type="domain" description="C2H2-type" evidence="12">
    <location>
        <begin position="155"/>
        <end position="182"/>
    </location>
</feature>
<dbReference type="SUPFAM" id="SSF57667">
    <property type="entry name" value="beta-beta-alpha zinc fingers"/>
    <property type="match status" value="4"/>
</dbReference>
<feature type="region of interest" description="Disordered" evidence="11">
    <location>
        <begin position="45"/>
        <end position="119"/>
    </location>
</feature>
<keyword evidence="3" id="KW-0677">Repeat</keyword>
<dbReference type="CTD" id="55734"/>
<feature type="domain" description="C2H2-type" evidence="12">
    <location>
        <begin position="183"/>
        <end position="210"/>
    </location>
</feature>
<feature type="region of interest" description="Disordered" evidence="11">
    <location>
        <begin position="314"/>
        <end position="335"/>
    </location>
</feature>
<dbReference type="FunCoup" id="A0A7M7HJK6">
    <property type="interactions" value="935"/>
</dbReference>
<dbReference type="KEGG" id="spu:100889859"/>
<dbReference type="GO" id="GO:0003677">
    <property type="term" value="F:DNA binding"/>
    <property type="evidence" value="ECO:0007669"/>
    <property type="project" value="UniProtKB-KW"/>
</dbReference>
<dbReference type="AlphaFoldDB" id="A0A7M7HJK6"/>
<dbReference type="EnsemblMetazoa" id="XM_011675322">
    <property type="protein sequence ID" value="XP_011673624"/>
    <property type="gene ID" value="LOC100889859"/>
</dbReference>
<feature type="compositionally biased region" description="Basic residues" evidence="11">
    <location>
        <begin position="392"/>
        <end position="403"/>
    </location>
</feature>
<dbReference type="InParanoid" id="A0A7M7HJK6"/>
<evidence type="ECO:0000256" key="8">
    <source>
        <dbReference type="ARBA" id="ARBA00023163"/>
    </source>
</evidence>
<feature type="compositionally biased region" description="Polar residues" evidence="11">
    <location>
        <begin position="319"/>
        <end position="334"/>
    </location>
</feature>
<feature type="compositionally biased region" description="Polar residues" evidence="11">
    <location>
        <begin position="375"/>
        <end position="384"/>
    </location>
</feature>
<reference evidence="13" key="2">
    <citation type="submission" date="2021-01" db="UniProtKB">
        <authorList>
            <consortium name="EnsemblMetazoa"/>
        </authorList>
    </citation>
    <scope>IDENTIFICATION</scope>
</reference>
<dbReference type="FunFam" id="3.30.160.60:FF:000325">
    <property type="entry name" value="ZFP90 zinc finger protein"/>
    <property type="match status" value="1"/>
</dbReference>
<dbReference type="GO" id="GO:0045944">
    <property type="term" value="P:positive regulation of transcription by RNA polymerase II"/>
    <property type="evidence" value="ECO:0000318"/>
    <property type="project" value="GO_Central"/>
</dbReference>
<dbReference type="PROSITE" id="PS50157">
    <property type="entry name" value="ZINC_FINGER_C2H2_2"/>
    <property type="match status" value="7"/>
</dbReference>
<dbReference type="GeneID" id="100889859"/>
<feature type="domain" description="C2H2-type" evidence="12">
    <location>
        <begin position="418"/>
        <end position="445"/>
    </location>
</feature>